<name>A0A9X3YLW6_9GAMM</name>
<dbReference type="AlphaFoldDB" id="A0A9X3YLW6"/>
<comment type="caution">
    <text evidence="3">The sequence shown here is derived from an EMBL/GenBank/DDBJ whole genome shotgun (WGS) entry which is preliminary data.</text>
</comment>
<dbReference type="Proteomes" id="UP001139971">
    <property type="component" value="Unassembled WGS sequence"/>
</dbReference>
<sequence length="191" mass="19542">MIKTRLARRLPAFAGIACALLTAAAAVAAPAPKRGAEAPAPLKFSDIFKMPVGPKGLEVTDATRALDGKRVRLVGYVVEQEGGAPTLLLSPLPLMVGEEDEGLADDVPPTAVAVRSASKRSLPKAKGLVEVVGVLELGARQDAVSGRVSSIHIVAEPKAVKAVRTPRAPAKSAQGAAKAGPSLAVEPQSTH</sequence>
<reference evidence="3" key="1">
    <citation type="submission" date="2023-02" db="EMBL/GenBank/DDBJ databases">
        <title>Tahibacter soli sp. nov. isolated from soil.</title>
        <authorList>
            <person name="Baek J.H."/>
            <person name="Lee J.K."/>
            <person name="Choi D.G."/>
            <person name="Jeon C.O."/>
        </authorList>
    </citation>
    <scope>NUCLEOTIDE SEQUENCE</scope>
    <source>
        <strain evidence="3">BL</strain>
    </source>
</reference>
<evidence type="ECO:0000256" key="2">
    <source>
        <dbReference type="SAM" id="SignalP"/>
    </source>
</evidence>
<evidence type="ECO:0000313" key="3">
    <source>
        <dbReference type="EMBL" id="MDC8014811.1"/>
    </source>
</evidence>
<organism evidence="3 4">
    <name type="scientific">Tahibacter soli</name>
    <dbReference type="NCBI Taxonomy" id="2983605"/>
    <lineage>
        <taxon>Bacteria</taxon>
        <taxon>Pseudomonadati</taxon>
        <taxon>Pseudomonadota</taxon>
        <taxon>Gammaproteobacteria</taxon>
        <taxon>Lysobacterales</taxon>
        <taxon>Rhodanobacteraceae</taxon>
        <taxon>Tahibacter</taxon>
    </lineage>
</organism>
<keyword evidence="2" id="KW-0732">Signal</keyword>
<feature type="compositionally biased region" description="Low complexity" evidence="1">
    <location>
        <begin position="168"/>
        <end position="182"/>
    </location>
</feature>
<proteinExistence type="predicted"/>
<dbReference type="RefSeq" id="WP_263540948.1">
    <property type="nucleotide sequence ID" value="NZ_JAOVZO020000019.1"/>
</dbReference>
<keyword evidence="4" id="KW-1185">Reference proteome</keyword>
<feature type="region of interest" description="Disordered" evidence="1">
    <location>
        <begin position="162"/>
        <end position="191"/>
    </location>
</feature>
<feature type="chain" id="PRO_5040734316" evidence="2">
    <location>
        <begin position="29"/>
        <end position="191"/>
    </location>
</feature>
<feature type="signal peptide" evidence="2">
    <location>
        <begin position="1"/>
        <end position="28"/>
    </location>
</feature>
<dbReference type="EMBL" id="JAOVZO020000019">
    <property type="protein sequence ID" value="MDC8014811.1"/>
    <property type="molecule type" value="Genomic_DNA"/>
</dbReference>
<evidence type="ECO:0000256" key="1">
    <source>
        <dbReference type="SAM" id="MobiDB-lite"/>
    </source>
</evidence>
<gene>
    <name evidence="3" type="ORF">OD750_019880</name>
</gene>
<evidence type="ECO:0000313" key="4">
    <source>
        <dbReference type="Proteomes" id="UP001139971"/>
    </source>
</evidence>
<protein>
    <submittedName>
        <fullName evidence="3">Uncharacterized protein</fullName>
    </submittedName>
</protein>
<accession>A0A9X3YLW6</accession>